<gene>
    <name evidence="1" type="ORF">Spb1_03750</name>
</gene>
<evidence type="ECO:0000313" key="1">
    <source>
        <dbReference type="EMBL" id="QDV28512.1"/>
    </source>
</evidence>
<dbReference type="KEGG" id="peh:Spb1_03750"/>
<dbReference type="AlphaFoldDB" id="A0A518GIV2"/>
<name>A0A518GIV2_9PLAN</name>
<keyword evidence="2" id="KW-1185">Reference proteome</keyword>
<organism evidence="1 2">
    <name type="scientific">Planctopirus ephydatiae</name>
    <dbReference type="NCBI Taxonomy" id="2528019"/>
    <lineage>
        <taxon>Bacteria</taxon>
        <taxon>Pseudomonadati</taxon>
        <taxon>Planctomycetota</taxon>
        <taxon>Planctomycetia</taxon>
        <taxon>Planctomycetales</taxon>
        <taxon>Planctomycetaceae</taxon>
        <taxon>Planctopirus</taxon>
    </lineage>
</organism>
<accession>A0A518GIV2</accession>
<evidence type="ECO:0000313" key="2">
    <source>
        <dbReference type="Proteomes" id="UP000315349"/>
    </source>
</evidence>
<protein>
    <submittedName>
        <fullName evidence="1">Uncharacterized protein</fullName>
    </submittedName>
</protein>
<dbReference type="EMBL" id="CP036299">
    <property type="protein sequence ID" value="QDV28512.1"/>
    <property type="molecule type" value="Genomic_DNA"/>
</dbReference>
<dbReference type="Proteomes" id="UP000315349">
    <property type="component" value="Chromosome"/>
</dbReference>
<reference evidence="1 2" key="1">
    <citation type="submission" date="2019-02" db="EMBL/GenBank/DDBJ databases">
        <title>Deep-cultivation of Planctomycetes and their phenomic and genomic characterization uncovers novel biology.</title>
        <authorList>
            <person name="Wiegand S."/>
            <person name="Jogler M."/>
            <person name="Boedeker C."/>
            <person name="Pinto D."/>
            <person name="Vollmers J."/>
            <person name="Rivas-Marin E."/>
            <person name="Kohn T."/>
            <person name="Peeters S.H."/>
            <person name="Heuer A."/>
            <person name="Rast P."/>
            <person name="Oberbeckmann S."/>
            <person name="Bunk B."/>
            <person name="Jeske O."/>
            <person name="Meyerdierks A."/>
            <person name="Storesund J.E."/>
            <person name="Kallscheuer N."/>
            <person name="Luecker S."/>
            <person name="Lage O.M."/>
            <person name="Pohl T."/>
            <person name="Merkel B.J."/>
            <person name="Hornburger P."/>
            <person name="Mueller R.-W."/>
            <person name="Bruemmer F."/>
            <person name="Labrenz M."/>
            <person name="Spormann A.M."/>
            <person name="Op den Camp H."/>
            <person name="Overmann J."/>
            <person name="Amann R."/>
            <person name="Jetten M.S.M."/>
            <person name="Mascher T."/>
            <person name="Medema M.H."/>
            <person name="Devos D.P."/>
            <person name="Kaster A.-K."/>
            <person name="Ovreas L."/>
            <person name="Rohde M."/>
            <person name="Galperin M.Y."/>
            <person name="Jogler C."/>
        </authorList>
    </citation>
    <scope>NUCLEOTIDE SEQUENCE [LARGE SCALE GENOMIC DNA]</scope>
    <source>
        <strain evidence="1 2">Spb1</strain>
    </source>
</reference>
<proteinExistence type="predicted"/>
<sequence length="45" mass="5367">MQTLFWRILRFPPYGNAFLDDDKRELHLTVTGQSNKVFLIELKKS</sequence>